<dbReference type="Gene3D" id="3.40.50.10240">
    <property type="entry name" value="Thiamin pyrophosphokinase, catalytic domain"/>
    <property type="match status" value="1"/>
</dbReference>
<dbReference type="GO" id="GO:0016301">
    <property type="term" value="F:kinase activity"/>
    <property type="evidence" value="ECO:0007669"/>
    <property type="project" value="UniProtKB-KW"/>
</dbReference>
<evidence type="ECO:0000256" key="4">
    <source>
        <dbReference type="ARBA" id="ARBA00022840"/>
    </source>
</evidence>
<dbReference type="EC" id="2.7.6.2" evidence="5"/>
<keyword evidence="1 7" id="KW-0808">Transferase</keyword>
<evidence type="ECO:0000313" key="8">
    <source>
        <dbReference type="Proteomes" id="UP000265816"/>
    </source>
</evidence>
<dbReference type="CDD" id="cd07995">
    <property type="entry name" value="TPK"/>
    <property type="match status" value="1"/>
</dbReference>
<dbReference type="PANTHER" id="PTHR41299:SF1">
    <property type="entry name" value="THIAMINE PYROPHOSPHOKINASE"/>
    <property type="match status" value="1"/>
</dbReference>
<dbReference type="OrthoDB" id="9804377at2"/>
<dbReference type="InterPro" id="IPR006282">
    <property type="entry name" value="Thi_PPkinase"/>
</dbReference>
<dbReference type="RefSeq" id="WP_119111524.1">
    <property type="nucleotide sequence ID" value="NZ_CBCSEO010000001.1"/>
</dbReference>
<keyword evidence="4" id="KW-0067">ATP-binding</keyword>
<dbReference type="EMBL" id="QWVT01000008">
    <property type="protein sequence ID" value="RID87953.1"/>
    <property type="molecule type" value="Genomic_DNA"/>
</dbReference>
<evidence type="ECO:0000256" key="2">
    <source>
        <dbReference type="ARBA" id="ARBA00022741"/>
    </source>
</evidence>
<dbReference type="InterPro" id="IPR036371">
    <property type="entry name" value="TPK_B1-bd_sf"/>
</dbReference>
<dbReference type="InterPro" id="IPR007373">
    <property type="entry name" value="Thiamin_PyroPKinase_B1-bd"/>
</dbReference>
<dbReference type="NCBIfam" id="TIGR01378">
    <property type="entry name" value="thi_PPkinase"/>
    <property type="match status" value="1"/>
</dbReference>
<dbReference type="GO" id="GO:0004788">
    <property type="term" value="F:thiamine diphosphokinase activity"/>
    <property type="evidence" value="ECO:0007669"/>
    <property type="project" value="UniProtKB-UniRule"/>
</dbReference>
<dbReference type="SUPFAM" id="SSF63999">
    <property type="entry name" value="Thiamin pyrophosphokinase, catalytic domain"/>
    <property type="match status" value="1"/>
</dbReference>
<keyword evidence="3 7" id="KW-0418">Kinase</keyword>
<dbReference type="PANTHER" id="PTHR41299">
    <property type="entry name" value="THIAMINE PYROPHOSPHOKINASE"/>
    <property type="match status" value="1"/>
</dbReference>
<dbReference type="GO" id="GO:0006772">
    <property type="term" value="P:thiamine metabolic process"/>
    <property type="evidence" value="ECO:0007669"/>
    <property type="project" value="UniProtKB-UniRule"/>
</dbReference>
<feature type="domain" description="Thiamin pyrophosphokinase thiamin-binding" evidence="6">
    <location>
        <begin position="144"/>
        <end position="209"/>
    </location>
</feature>
<dbReference type="Proteomes" id="UP000265816">
    <property type="component" value="Unassembled WGS sequence"/>
</dbReference>
<dbReference type="GO" id="GO:0030975">
    <property type="term" value="F:thiamine binding"/>
    <property type="evidence" value="ECO:0007669"/>
    <property type="project" value="InterPro"/>
</dbReference>
<organism evidence="7 8">
    <name type="scientific">Mesobacillus zeae</name>
    <dbReference type="NCBI Taxonomy" id="1917180"/>
    <lineage>
        <taxon>Bacteria</taxon>
        <taxon>Bacillati</taxon>
        <taxon>Bacillota</taxon>
        <taxon>Bacilli</taxon>
        <taxon>Bacillales</taxon>
        <taxon>Bacillaceae</taxon>
        <taxon>Mesobacillus</taxon>
    </lineage>
</organism>
<protein>
    <recommendedName>
        <fullName evidence="5">Thiamine diphosphokinase</fullName>
        <ecNumber evidence="5">2.7.6.2</ecNumber>
    </recommendedName>
</protein>
<dbReference type="GO" id="GO:0005524">
    <property type="term" value="F:ATP binding"/>
    <property type="evidence" value="ECO:0007669"/>
    <property type="project" value="UniProtKB-KW"/>
</dbReference>
<comment type="caution">
    <text evidence="7">The sequence shown here is derived from an EMBL/GenBank/DDBJ whole genome shotgun (WGS) entry which is preliminary data.</text>
</comment>
<evidence type="ECO:0000256" key="5">
    <source>
        <dbReference type="NCBIfam" id="TIGR01378"/>
    </source>
</evidence>
<reference evidence="7 8" key="1">
    <citation type="submission" date="2018-08" db="EMBL/GenBank/DDBJ databases">
        <title>Bacillus jemisoniae sp. nov., Bacillus chryseoplanitiae sp. nov., Bacillus resnikiae sp. nov., and Bacillus frankliniae sp. nov., isolated from Viking spacecraft and associated surfaces.</title>
        <authorList>
            <person name="Seuylemezian A."/>
            <person name="Vaishampayan P."/>
        </authorList>
    </citation>
    <scope>NUCLEOTIDE SEQUENCE [LARGE SCALE GENOMIC DNA]</scope>
    <source>
        <strain evidence="7 8">JJ-247</strain>
    </source>
</reference>
<evidence type="ECO:0000313" key="7">
    <source>
        <dbReference type="EMBL" id="RID87953.1"/>
    </source>
</evidence>
<accession>A0A398BKQ6</accession>
<name>A0A398BKQ6_9BACI</name>
<gene>
    <name evidence="7" type="ORF">D1970_03720</name>
</gene>
<dbReference type="AlphaFoldDB" id="A0A398BKQ6"/>
<proteinExistence type="predicted"/>
<keyword evidence="8" id="KW-1185">Reference proteome</keyword>
<evidence type="ECO:0000259" key="6">
    <source>
        <dbReference type="SMART" id="SM00983"/>
    </source>
</evidence>
<dbReference type="Pfam" id="PF04263">
    <property type="entry name" value="TPK_catalytic"/>
    <property type="match status" value="1"/>
</dbReference>
<evidence type="ECO:0000256" key="1">
    <source>
        <dbReference type="ARBA" id="ARBA00022679"/>
    </source>
</evidence>
<evidence type="ECO:0000256" key="3">
    <source>
        <dbReference type="ARBA" id="ARBA00022777"/>
    </source>
</evidence>
<dbReference type="InterPro" id="IPR007371">
    <property type="entry name" value="TPK_catalytic"/>
</dbReference>
<dbReference type="GO" id="GO:0009229">
    <property type="term" value="P:thiamine diphosphate biosynthetic process"/>
    <property type="evidence" value="ECO:0007669"/>
    <property type="project" value="InterPro"/>
</dbReference>
<sequence>MIINIVAGGPDELLPDLGQYNDRCIWAGVDRGVFTLLEAGIAPGFAFGDFDSVKPWQMAEIEGRVKDLKRFKPEKDATDMELALDWALSLKPKKVRLFGATGGRIDHMLANIQLLVRPLLENLETIVEIIDSKNIVWATGPGVGKKISLLNDMKYISFVPASASVTGLTLDGFKYPLKDMFVPFASTLCISNELTGKSGTFSFTEGILLVVRSKD</sequence>
<dbReference type="SUPFAM" id="SSF63862">
    <property type="entry name" value="Thiamin pyrophosphokinase, substrate-binding domain"/>
    <property type="match status" value="1"/>
</dbReference>
<keyword evidence="2" id="KW-0547">Nucleotide-binding</keyword>
<dbReference type="InterPro" id="IPR036759">
    <property type="entry name" value="TPK_catalytic_sf"/>
</dbReference>
<dbReference type="InterPro" id="IPR053149">
    <property type="entry name" value="TPK"/>
</dbReference>
<dbReference type="SMART" id="SM00983">
    <property type="entry name" value="TPK_B1_binding"/>
    <property type="match status" value="1"/>
</dbReference>
<dbReference type="Pfam" id="PF04265">
    <property type="entry name" value="TPK_B1_binding"/>
    <property type="match status" value="1"/>
</dbReference>